<name>A0ABW6NQS0_9NOCA</name>
<evidence type="ECO:0000313" key="2">
    <source>
        <dbReference type="Proteomes" id="UP001601521"/>
    </source>
</evidence>
<evidence type="ECO:0008006" key="3">
    <source>
        <dbReference type="Google" id="ProtNLM"/>
    </source>
</evidence>
<protein>
    <recommendedName>
        <fullName evidence="3">RES domain-containing protein</fullName>
    </recommendedName>
</protein>
<sequence length="266" mass="29849">MSVRETRNARRCSKTGFTLLPAASREVYRLAKPSYGPLNPLQRGISSDESRAEWNRYDVEGQQTVYAAGTEQGAYGELLAPLKPKLPRRASHYFDDVGSDDELESLIKEEWQSSGYRPPRELNMMWLSEYRLYHLTLPTHGWFIDIEAASSLSAIARYAPIALVERGLREVTVAELRGGERWLTTAISTRIWQITLDDDSLAHGIAYGSRHGSEWDCWAIWLRRTGLAHTSNGLVTSADSGVEVLPPPINPALQAILTAYDLTVSW</sequence>
<evidence type="ECO:0000313" key="1">
    <source>
        <dbReference type="EMBL" id="MFF0457398.1"/>
    </source>
</evidence>
<proteinExistence type="predicted"/>
<dbReference type="Proteomes" id="UP001601521">
    <property type="component" value="Unassembled WGS sequence"/>
</dbReference>
<comment type="caution">
    <text evidence="1">The sequence shown here is derived from an EMBL/GenBank/DDBJ whole genome shotgun (WGS) entry which is preliminary data.</text>
</comment>
<organism evidence="1 2">
    <name type="scientific">Nocardia africana</name>
    <dbReference type="NCBI Taxonomy" id="134964"/>
    <lineage>
        <taxon>Bacteria</taxon>
        <taxon>Bacillati</taxon>
        <taxon>Actinomycetota</taxon>
        <taxon>Actinomycetes</taxon>
        <taxon>Mycobacteriales</taxon>
        <taxon>Nocardiaceae</taxon>
        <taxon>Nocardia</taxon>
    </lineage>
</organism>
<keyword evidence="2" id="KW-1185">Reference proteome</keyword>
<dbReference type="RefSeq" id="WP_387254591.1">
    <property type="nucleotide sequence ID" value="NZ_JBIALX010000015.1"/>
</dbReference>
<dbReference type="EMBL" id="JBIALX010000015">
    <property type="protein sequence ID" value="MFF0457398.1"/>
    <property type="molecule type" value="Genomic_DNA"/>
</dbReference>
<reference evidence="1 2" key="1">
    <citation type="submission" date="2024-10" db="EMBL/GenBank/DDBJ databases">
        <title>The Natural Products Discovery Center: Release of the First 8490 Sequenced Strains for Exploring Actinobacteria Biosynthetic Diversity.</title>
        <authorList>
            <person name="Kalkreuter E."/>
            <person name="Kautsar S.A."/>
            <person name="Yang D."/>
            <person name="Bader C.D."/>
            <person name="Teijaro C.N."/>
            <person name="Fluegel L."/>
            <person name="Davis C.M."/>
            <person name="Simpson J.R."/>
            <person name="Lauterbach L."/>
            <person name="Steele A.D."/>
            <person name="Gui C."/>
            <person name="Meng S."/>
            <person name="Li G."/>
            <person name="Viehrig K."/>
            <person name="Ye F."/>
            <person name="Su P."/>
            <person name="Kiefer A.F."/>
            <person name="Nichols A."/>
            <person name="Cepeda A.J."/>
            <person name="Yan W."/>
            <person name="Fan B."/>
            <person name="Jiang Y."/>
            <person name="Adhikari A."/>
            <person name="Zheng C.-J."/>
            <person name="Schuster L."/>
            <person name="Cowan T.M."/>
            <person name="Smanski M.J."/>
            <person name="Chevrette M.G."/>
            <person name="De Carvalho L.P.S."/>
            <person name="Shen B."/>
        </authorList>
    </citation>
    <scope>NUCLEOTIDE SEQUENCE [LARGE SCALE GENOMIC DNA]</scope>
    <source>
        <strain evidence="1 2">NPDC004550</strain>
    </source>
</reference>
<accession>A0ABW6NQS0</accession>
<gene>
    <name evidence="1" type="ORF">ACFYTH_28890</name>
</gene>